<protein>
    <submittedName>
        <fullName evidence="2">Uncharacterized protein</fullName>
    </submittedName>
</protein>
<name>A0AA39Y960_9PEZI</name>
<dbReference type="Proteomes" id="UP001174936">
    <property type="component" value="Unassembled WGS sequence"/>
</dbReference>
<keyword evidence="1" id="KW-0812">Transmembrane</keyword>
<dbReference type="AlphaFoldDB" id="A0AA39Y960"/>
<evidence type="ECO:0000313" key="2">
    <source>
        <dbReference type="EMBL" id="KAK0648009.1"/>
    </source>
</evidence>
<reference evidence="2" key="1">
    <citation type="submission" date="2023-06" db="EMBL/GenBank/DDBJ databases">
        <title>Genome-scale phylogeny and comparative genomics of the fungal order Sordariales.</title>
        <authorList>
            <consortium name="Lawrence Berkeley National Laboratory"/>
            <person name="Hensen N."/>
            <person name="Bonometti L."/>
            <person name="Westerberg I."/>
            <person name="Brannstrom I.O."/>
            <person name="Guillou S."/>
            <person name="Cros-Aarteil S."/>
            <person name="Calhoun S."/>
            <person name="Haridas S."/>
            <person name="Kuo A."/>
            <person name="Mondo S."/>
            <person name="Pangilinan J."/>
            <person name="Riley R."/>
            <person name="Labutti K."/>
            <person name="Andreopoulos B."/>
            <person name="Lipzen A."/>
            <person name="Chen C."/>
            <person name="Yanf M."/>
            <person name="Daum C."/>
            <person name="Ng V."/>
            <person name="Clum A."/>
            <person name="Steindorff A."/>
            <person name="Ohm R."/>
            <person name="Martin F."/>
            <person name="Silar P."/>
            <person name="Natvig D."/>
            <person name="Lalanne C."/>
            <person name="Gautier V."/>
            <person name="Ament-Velasquez S.L."/>
            <person name="Kruys A."/>
            <person name="Hutchinson M.I."/>
            <person name="Powell A.J."/>
            <person name="Barry K."/>
            <person name="Miller A.N."/>
            <person name="Grigoriev I.V."/>
            <person name="Debuchy R."/>
            <person name="Gladieux P."/>
            <person name="Thoren M.H."/>
            <person name="Johannesson H."/>
        </authorList>
    </citation>
    <scope>NUCLEOTIDE SEQUENCE</scope>
    <source>
        <strain evidence="2">SMH2532-1</strain>
    </source>
</reference>
<evidence type="ECO:0000256" key="1">
    <source>
        <dbReference type="SAM" id="Phobius"/>
    </source>
</evidence>
<evidence type="ECO:0000313" key="3">
    <source>
        <dbReference type="Proteomes" id="UP001174936"/>
    </source>
</evidence>
<organism evidence="2 3">
    <name type="scientific">Cercophora newfieldiana</name>
    <dbReference type="NCBI Taxonomy" id="92897"/>
    <lineage>
        <taxon>Eukaryota</taxon>
        <taxon>Fungi</taxon>
        <taxon>Dikarya</taxon>
        <taxon>Ascomycota</taxon>
        <taxon>Pezizomycotina</taxon>
        <taxon>Sordariomycetes</taxon>
        <taxon>Sordariomycetidae</taxon>
        <taxon>Sordariales</taxon>
        <taxon>Lasiosphaeriaceae</taxon>
        <taxon>Cercophora</taxon>
    </lineage>
</organism>
<keyword evidence="1" id="KW-0472">Membrane</keyword>
<sequence>MAKFENLDRLLDKPVPRTSTPIVAERLWDIHSSPFTTPLDQFYEEHFSETGYYTRQCRLFNHHASSLTIKTHAQVTDVARLLRQHLQRKEILELMCTSLGPAEQARHQKSINLVIRLVLMMKVGNVEYDCFGGSVEWEAGTLREFVQSCFGQSPRLGHERMKLENTFNGLNLQRIAGIEIKWTDNLLDHLKLKSDDRVVLVFRHAAFLKTQKHSDLYPPGFVDETLRTLALLFPQDKKDTRSWFKKISRASSSPLDCHLVNCGILGAEGRQFENFGFWHDRLVTLKQVYNEARPQSISQRWHDRRHPTEWYTFWTAALVIVLTVIFGFAQCIFAFIQVYIAWKQWAAGGP</sequence>
<keyword evidence="3" id="KW-1185">Reference proteome</keyword>
<keyword evidence="1" id="KW-1133">Transmembrane helix</keyword>
<comment type="caution">
    <text evidence="2">The sequence shown here is derived from an EMBL/GenBank/DDBJ whole genome shotgun (WGS) entry which is preliminary data.</text>
</comment>
<dbReference type="EMBL" id="JAULSV010000003">
    <property type="protein sequence ID" value="KAK0648009.1"/>
    <property type="molecule type" value="Genomic_DNA"/>
</dbReference>
<gene>
    <name evidence="2" type="ORF">B0T16DRAFT_407579</name>
</gene>
<feature type="transmembrane region" description="Helical" evidence="1">
    <location>
        <begin position="310"/>
        <end position="340"/>
    </location>
</feature>
<proteinExistence type="predicted"/>
<accession>A0AA39Y960</accession>